<gene>
    <name evidence="7" type="ORF">GCM10022197_16470</name>
</gene>
<dbReference type="SMART" id="SM00191">
    <property type="entry name" value="Int_alpha"/>
    <property type="match status" value="6"/>
</dbReference>
<accession>A0ABP6X750</accession>
<keyword evidence="1 6" id="KW-0732">Signal</keyword>
<dbReference type="SUPFAM" id="SSF69318">
    <property type="entry name" value="Integrin alpha N-terminal domain"/>
    <property type="match status" value="2"/>
</dbReference>
<feature type="signal peptide" evidence="6">
    <location>
        <begin position="1"/>
        <end position="27"/>
    </location>
</feature>
<dbReference type="PANTHER" id="PTHR23221:SF7">
    <property type="entry name" value="PHOSPHATIDYLINOSITOL-GLYCAN-SPECIFIC PHOSPHOLIPASE D"/>
    <property type="match status" value="1"/>
</dbReference>
<organism evidence="7 8">
    <name type="scientific">Microlunatus spumicola</name>
    <dbReference type="NCBI Taxonomy" id="81499"/>
    <lineage>
        <taxon>Bacteria</taxon>
        <taxon>Bacillati</taxon>
        <taxon>Actinomycetota</taxon>
        <taxon>Actinomycetes</taxon>
        <taxon>Propionibacteriales</taxon>
        <taxon>Propionibacteriaceae</taxon>
        <taxon>Microlunatus</taxon>
    </lineage>
</organism>
<evidence type="ECO:0000256" key="6">
    <source>
        <dbReference type="SAM" id="SignalP"/>
    </source>
</evidence>
<evidence type="ECO:0000256" key="3">
    <source>
        <dbReference type="ARBA" id="ARBA00022801"/>
    </source>
</evidence>
<dbReference type="Gene3D" id="2.130.10.130">
    <property type="entry name" value="Integrin alpha, N-terminal"/>
    <property type="match status" value="4"/>
</dbReference>
<dbReference type="InterPro" id="IPR028994">
    <property type="entry name" value="Integrin_alpha_N"/>
</dbReference>
<dbReference type="InterPro" id="IPR013517">
    <property type="entry name" value="FG-GAP"/>
</dbReference>
<reference evidence="8" key="1">
    <citation type="journal article" date="2019" name="Int. J. Syst. Evol. Microbiol.">
        <title>The Global Catalogue of Microorganisms (GCM) 10K type strain sequencing project: providing services to taxonomists for standard genome sequencing and annotation.</title>
        <authorList>
            <consortium name="The Broad Institute Genomics Platform"/>
            <consortium name="The Broad Institute Genome Sequencing Center for Infectious Disease"/>
            <person name="Wu L."/>
            <person name="Ma J."/>
        </authorList>
    </citation>
    <scope>NUCLEOTIDE SEQUENCE [LARGE SCALE GENOMIC DNA]</scope>
    <source>
        <strain evidence="8">JCM 16540</strain>
    </source>
</reference>
<feature type="compositionally biased region" description="Polar residues" evidence="5">
    <location>
        <begin position="144"/>
        <end position="162"/>
    </location>
</feature>
<comment type="caution">
    <text evidence="7">The sequence shown here is derived from an EMBL/GenBank/DDBJ whole genome shotgun (WGS) entry which is preliminary data.</text>
</comment>
<evidence type="ECO:0000256" key="1">
    <source>
        <dbReference type="ARBA" id="ARBA00022729"/>
    </source>
</evidence>
<dbReference type="InterPro" id="IPR013519">
    <property type="entry name" value="Int_alpha_beta-p"/>
</dbReference>
<keyword evidence="4" id="KW-0325">Glycoprotein</keyword>
<keyword evidence="3" id="KW-0378">Hydrolase</keyword>
<feature type="region of interest" description="Disordered" evidence="5">
    <location>
        <begin position="213"/>
        <end position="234"/>
    </location>
</feature>
<dbReference type="EMBL" id="BAAAYR010000001">
    <property type="protein sequence ID" value="GAA3561545.1"/>
    <property type="molecule type" value="Genomic_DNA"/>
</dbReference>
<feature type="region of interest" description="Disordered" evidence="5">
    <location>
        <begin position="138"/>
        <end position="162"/>
    </location>
</feature>
<dbReference type="PANTHER" id="PTHR23221">
    <property type="entry name" value="GLYCOSYLPHOSPHATIDYLINOSITOL PHOSPHOLIPASE D"/>
    <property type="match status" value="1"/>
</dbReference>
<keyword evidence="8" id="KW-1185">Reference proteome</keyword>
<evidence type="ECO:0000256" key="5">
    <source>
        <dbReference type="SAM" id="MobiDB-lite"/>
    </source>
</evidence>
<dbReference type="RefSeq" id="WP_204911424.1">
    <property type="nucleotide sequence ID" value="NZ_BAAAYR010000001.1"/>
</dbReference>
<evidence type="ECO:0000256" key="4">
    <source>
        <dbReference type="ARBA" id="ARBA00023180"/>
    </source>
</evidence>
<sequence length="498" mass="49344">MTRRVLVALLAAGVVLPLVCSGPSAQAATTPAKPYDFDGDGRQELVVSATGLMVGPMGWGAGGVVVLPTSVKGISLQPELLTQTTIGDDPVEGGGFGYALASADFNRDGYADLVIARPSYIGYGTSIGVLSVVPGSPDGLDPAGTTSLGNPNPGQDDNQTGLSGAMAVGDLTGDGYPDLATSVTGADREVVGDETFAASGEVLVFAGGSRGLSRDPARTLRRQGPGGGHQDWDSGFGSSLAVGDLNGDGRADLVVGSRGGDGTYGTYPGSVSVCPGATGGPTGCTRVAHAAEYAGATSFAVGRVTGSARPDLVVAAPGAGKEAVGSVRVLKLKPTGPVATGRTLVLTQASRGVPGVDEPGDAFGTALALADLDRDGLADLVVGAPGENRGSGRVTVVHGAKGGWRTRGNRTYDQSTRGIPGRAEPLDAFGSSLTLLDHDGDGRLDLAVGAPRENGSGAVTTLRGAGSGFTTKGSRTFGLTTLGIGPVEGAAFGDALGG</sequence>
<name>A0ABP6X750_9ACTN</name>
<dbReference type="PROSITE" id="PS51470">
    <property type="entry name" value="FG_GAP"/>
    <property type="match status" value="4"/>
</dbReference>
<feature type="chain" id="PRO_5047400175" evidence="6">
    <location>
        <begin position="28"/>
        <end position="498"/>
    </location>
</feature>
<dbReference type="Proteomes" id="UP001500767">
    <property type="component" value="Unassembled WGS sequence"/>
</dbReference>
<proteinExistence type="predicted"/>
<dbReference type="InterPro" id="IPR000413">
    <property type="entry name" value="Integrin_alpha"/>
</dbReference>
<evidence type="ECO:0000256" key="2">
    <source>
        <dbReference type="ARBA" id="ARBA00022737"/>
    </source>
</evidence>
<protein>
    <submittedName>
        <fullName evidence="7">FG-GAP-like repeat-containing protein</fullName>
    </submittedName>
</protein>
<dbReference type="PRINTS" id="PR01185">
    <property type="entry name" value="INTEGRINA"/>
</dbReference>
<evidence type="ECO:0000313" key="8">
    <source>
        <dbReference type="Proteomes" id="UP001500767"/>
    </source>
</evidence>
<keyword evidence="2" id="KW-0677">Repeat</keyword>
<dbReference type="Pfam" id="PF01839">
    <property type="entry name" value="FG-GAP"/>
    <property type="match status" value="5"/>
</dbReference>
<evidence type="ECO:0000313" key="7">
    <source>
        <dbReference type="EMBL" id="GAA3561545.1"/>
    </source>
</evidence>